<keyword evidence="7" id="KW-0472">Membrane</keyword>
<dbReference type="EMBL" id="JBIGIC010000002">
    <property type="protein sequence ID" value="MFG6486224.1"/>
    <property type="molecule type" value="Genomic_DNA"/>
</dbReference>
<dbReference type="PANTHER" id="PTHR34597:SF1">
    <property type="entry name" value="HEME_HEMOPEXIN TRANSPORTER PROTEIN HUXB"/>
    <property type="match status" value="1"/>
</dbReference>
<dbReference type="Pfam" id="PF08479">
    <property type="entry name" value="POTRA_2"/>
    <property type="match status" value="1"/>
</dbReference>
<dbReference type="InterPro" id="IPR013686">
    <property type="entry name" value="Polypept-transport_assoc_ShlB"/>
</dbReference>
<evidence type="ECO:0000313" key="13">
    <source>
        <dbReference type="Proteomes" id="UP001606134"/>
    </source>
</evidence>
<evidence type="ECO:0000259" key="11">
    <source>
        <dbReference type="PROSITE" id="PS51779"/>
    </source>
</evidence>
<reference evidence="12 13" key="1">
    <citation type="submission" date="2024-08" db="EMBL/GenBank/DDBJ databases">
        <authorList>
            <person name="Lu H."/>
        </authorList>
    </citation>
    <scope>NUCLEOTIDE SEQUENCE [LARGE SCALE GENOMIC DNA]</scope>
    <source>
        <strain evidence="12 13">BYS78W</strain>
    </source>
</reference>
<dbReference type="Gene3D" id="2.40.160.50">
    <property type="entry name" value="membrane protein fhac: a member of the omp85/tpsb transporter family"/>
    <property type="match status" value="1"/>
</dbReference>
<accession>A0ABW7H8J1</accession>
<evidence type="ECO:0000256" key="5">
    <source>
        <dbReference type="ARBA" id="ARBA00022692"/>
    </source>
</evidence>
<feature type="region of interest" description="Disordered" evidence="9">
    <location>
        <begin position="39"/>
        <end position="65"/>
    </location>
</feature>
<protein>
    <submittedName>
        <fullName evidence="12">ShlB/FhaC/HecB family hemolysin secretion/activation protein</fullName>
    </submittedName>
</protein>
<evidence type="ECO:0000256" key="7">
    <source>
        <dbReference type="ARBA" id="ARBA00023136"/>
    </source>
</evidence>
<dbReference type="PANTHER" id="PTHR34597">
    <property type="entry name" value="SLR1661 PROTEIN"/>
    <property type="match status" value="1"/>
</dbReference>
<evidence type="ECO:0000256" key="9">
    <source>
        <dbReference type="SAM" id="MobiDB-lite"/>
    </source>
</evidence>
<evidence type="ECO:0000313" key="12">
    <source>
        <dbReference type="EMBL" id="MFG6486224.1"/>
    </source>
</evidence>
<evidence type="ECO:0000256" key="6">
    <source>
        <dbReference type="ARBA" id="ARBA00022927"/>
    </source>
</evidence>
<organism evidence="12 13">
    <name type="scientific">Pelomonas candidula</name>
    <dbReference type="NCBI Taxonomy" id="3299025"/>
    <lineage>
        <taxon>Bacteria</taxon>
        <taxon>Pseudomonadati</taxon>
        <taxon>Pseudomonadota</taxon>
        <taxon>Betaproteobacteria</taxon>
        <taxon>Burkholderiales</taxon>
        <taxon>Sphaerotilaceae</taxon>
        <taxon>Roseateles</taxon>
    </lineage>
</organism>
<evidence type="ECO:0000256" key="10">
    <source>
        <dbReference type="SAM" id="SignalP"/>
    </source>
</evidence>
<feature type="domain" description="POTRA" evidence="11">
    <location>
        <begin position="67"/>
        <end position="141"/>
    </location>
</feature>
<comment type="similarity">
    <text evidence="2">Belongs to the TPS (TC 1.B.20) family.</text>
</comment>
<keyword evidence="5" id="KW-0812">Transmembrane</keyword>
<evidence type="ECO:0000256" key="2">
    <source>
        <dbReference type="ARBA" id="ARBA00009055"/>
    </source>
</evidence>
<dbReference type="Pfam" id="PF03865">
    <property type="entry name" value="ShlB"/>
    <property type="match status" value="1"/>
</dbReference>
<name>A0ABW7H8J1_9BURK</name>
<comment type="caution">
    <text evidence="12">The sequence shown here is derived from an EMBL/GenBank/DDBJ whole genome shotgun (WGS) entry which is preliminary data.</text>
</comment>
<dbReference type="InterPro" id="IPR051544">
    <property type="entry name" value="TPS_OM_transporter"/>
</dbReference>
<gene>
    <name evidence="12" type="ORF">ACG04R_06035</name>
</gene>
<evidence type="ECO:0000256" key="8">
    <source>
        <dbReference type="ARBA" id="ARBA00023237"/>
    </source>
</evidence>
<dbReference type="PROSITE" id="PS51779">
    <property type="entry name" value="POTRA"/>
    <property type="match status" value="1"/>
</dbReference>
<feature type="chain" id="PRO_5046127277" evidence="10">
    <location>
        <begin position="26"/>
        <end position="565"/>
    </location>
</feature>
<evidence type="ECO:0000256" key="1">
    <source>
        <dbReference type="ARBA" id="ARBA00004442"/>
    </source>
</evidence>
<keyword evidence="13" id="KW-1185">Reference proteome</keyword>
<feature type="signal peptide" evidence="10">
    <location>
        <begin position="1"/>
        <end position="25"/>
    </location>
</feature>
<dbReference type="Gene3D" id="3.10.20.310">
    <property type="entry name" value="membrane protein fhac"/>
    <property type="match status" value="1"/>
</dbReference>
<keyword evidence="3" id="KW-0813">Transport</keyword>
<dbReference type="InterPro" id="IPR005565">
    <property type="entry name" value="Hemolysn_activator_HlyB_C"/>
</dbReference>
<keyword evidence="8" id="KW-0998">Cell outer membrane</keyword>
<keyword evidence="10" id="KW-0732">Signal</keyword>
<keyword evidence="4" id="KW-1134">Transmembrane beta strand</keyword>
<dbReference type="InterPro" id="IPR034746">
    <property type="entry name" value="POTRA"/>
</dbReference>
<keyword evidence="6" id="KW-0653">Protein transport</keyword>
<dbReference type="RefSeq" id="WP_394407220.1">
    <property type="nucleotide sequence ID" value="NZ_JBIGIC010000002.1"/>
</dbReference>
<comment type="subcellular location">
    <subcellularLocation>
        <location evidence="1">Cell outer membrane</location>
    </subcellularLocation>
</comment>
<evidence type="ECO:0000256" key="3">
    <source>
        <dbReference type="ARBA" id="ARBA00022448"/>
    </source>
</evidence>
<sequence>MHRARRLLSPLAASAALLLTSMARAQTPPTGEDLLREAERATKPARPAALPAPAAPRPSPTTQGPGVVVERFDVQGAQLIDAGSLQAVLKPWVGQRQDLASLQRATEAIVEAYRQRGYLARAWLPEQEIRQGAVRIQVAEGRLSAVRIDNRGAPRALPEARARDYLLARQKEGEPLRTDDVQRAITLLNETPGMHAASVLEPGDKAGDTRLVAALTDAPLLSGNALLDNTGARATGEARVAVNLALNGPLAQGDQWTLATFGSKGSTYGRAAVGLPLGSDGLRATLQTSALHYGYDLNTVRYAGNASTLGGLLSYPLQRSTERNASLQLAVERKHFKNLVAGVELSRKHIDLMTLSFNLDRRDNWGGGGVWMVAAQAVAGKLDMSGNAADLASDQLAGGPHRNGRFAHFNLSLTRLQRLDARQTLTVSAFAQESSKNLDPSEKLQLAGPYAVRAYSVSEPSVDAGLLLNVDWKFKFAPTWAVSLFHDQGLGWRDENVNVATLQPNRFHLSGSGVELSWDGPDGLAARAALAHRHGRNPTRNPATQLDADGTHKETRVLLSLSKWF</sequence>
<proteinExistence type="inferred from homology"/>
<evidence type="ECO:0000256" key="4">
    <source>
        <dbReference type="ARBA" id="ARBA00022452"/>
    </source>
</evidence>
<dbReference type="Proteomes" id="UP001606134">
    <property type="component" value="Unassembled WGS sequence"/>
</dbReference>